<dbReference type="PANTHER" id="PTHR43619">
    <property type="entry name" value="S-ADENOSYL-L-METHIONINE-DEPENDENT METHYLTRANSFERASE YKTD-RELATED"/>
    <property type="match status" value="1"/>
</dbReference>
<keyword evidence="3 6" id="KW-0489">Methyltransferase</keyword>
<dbReference type="Gene3D" id="3.40.50.150">
    <property type="entry name" value="Vaccinia Virus protein VP39"/>
    <property type="match status" value="1"/>
</dbReference>
<comment type="similarity">
    <text evidence="2 6">Belongs to the UPF0677 family.</text>
</comment>
<keyword evidence="5 6" id="KW-0949">S-adenosyl-L-methionine</keyword>
<dbReference type="RefSeq" id="WP_245886750.1">
    <property type="nucleotide sequence ID" value="NZ_PVTF01000006.1"/>
</dbReference>
<dbReference type="InterPro" id="IPR029063">
    <property type="entry name" value="SAM-dependent_MTases_sf"/>
</dbReference>
<protein>
    <recommendedName>
        <fullName evidence="6">S-adenosyl-L-methionine-dependent methyltransferase</fullName>
        <ecNumber evidence="6">2.1.1.-</ecNumber>
    </recommendedName>
</protein>
<gene>
    <name evidence="7" type="ORF">CLV43_106169</name>
</gene>
<comment type="caution">
    <text evidence="7">The sequence shown here is derived from an EMBL/GenBank/DDBJ whole genome shotgun (WGS) entry which is preliminary data.</text>
</comment>
<evidence type="ECO:0000256" key="6">
    <source>
        <dbReference type="RuleBase" id="RU362030"/>
    </source>
</evidence>
<dbReference type="GO" id="GO:0032259">
    <property type="term" value="P:methylation"/>
    <property type="evidence" value="ECO:0007669"/>
    <property type="project" value="UniProtKB-KW"/>
</dbReference>
<dbReference type="InterPro" id="IPR011610">
    <property type="entry name" value="SAM_mthyl_Trfase_ML2640-like"/>
</dbReference>
<organism evidence="7 8">
    <name type="scientific">Umezawaea tangerina</name>
    <dbReference type="NCBI Taxonomy" id="84725"/>
    <lineage>
        <taxon>Bacteria</taxon>
        <taxon>Bacillati</taxon>
        <taxon>Actinomycetota</taxon>
        <taxon>Actinomycetes</taxon>
        <taxon>Pseudonocardiales</taxon>
        <taxon>Pseudonocardiaceae</taxon>
        <taxon>Umezawaea</taxon>
    </lineage>
</organism>
<evidence type="ECO:0000256" key="3">
    <source>
        <dbReference type="ARBA" id="ARBA00022603"/>
    </source>
</evidence>
<evidence type="ECO:0000313" key="8">
    <source>
        <dbReference type="Proteomes" id="UP000239494"/>
    </source>
</evidence>
<evidence type="ECO:0000256" key="5">
    <source>
        <dbReference type="ARBA" id="ARBA00022691"/>
    </source>
</evidence>
<proteinExistence type="inferred from homology"/>
<evidence type="ECO:0000256" key="1">
    <source>
        <dbReference type="ARBA" id="ARBA00003907"/>
    </source>
</evidence>
<comment type="function">
    <text evidence="1 6">Exhibits S-adenosyl-L-methionine-dependent methyltransferase activity.</text>
</comment>
<accession>A0A2T0T479</accession>
<dbReference type="Proteomes" id="UP000239494">
    <property type="component" value="Unassembled WGS sequence"/>
</dbReference>
<reference evidence="7 8" key="1">
    <citation type="submission" date="2018-03" db="EMBL/GenBank/DDBJ databases">
        <title>Genomic Encyclopedia of Archaeal and Bacterial Type Strains, Phase II (KMG-II): from individual species to whole genera.</title>
        <authorList>
            <person name="Goeker M."/>
        </authorList>
    </citation>
    <scope>NUCLEOTIDE SEQUENCE [LARGE SCALE GENOMIC DNA]</scope>
    <source>
        <strain evidence="7 8">DSM 44720</strain>
    </source>
</reference>
<dbReference type="SUPFAM" id="SSF53335">
    <property type="entry name" value="S-adenosyl-L-methionine-dependent methyltransferases"/>
    <property type="match status" value="1"/>
</dbReference>
<keyword evidence="4 7" id="KW-0808">Transferase</keyword>
<dbReference type="EMBL" id="PVTF01000006">
    <property type="protein sequence ID" value="PRY40434.1"/>
    <property type="molecule type" value="Genomic_DNA"/>
</dbReference>
<dbReference type="GO" id="GO:0008168">
    <property type="term" value="F:methyltransferase activity"/>
    <property type="evidence" value="ECO:0007669"/>
    <property type="project" value="UniProtKB-UniRule"/>
</dbReference>
<dbReference type="EC" id="2.1.1.-" evidence="6"/>
<evidence type="ECO:0000256" key="4">
    <source>
        <dbReference type="ARBA" id="ARBA00022679"/>
    </source>
</evidence>
<name>A0A2T0T479_9PSEU</name>
<dbReference type="AlphaFoldDB" id="A0A2T0T479"/>
<evidence type="ECO:0000313" key="7">
    <source>
        <dbReference type="EMBL" id="PRY40434.1"/>
    </source>
</evidence>
<dbReference type="NCBIfam" id="TIGR00027">
    <property type="entry name" value="mthyl_TIGR00027"/>
    <property type="match status" value="1"/>
</dbReference>
<dbReference type="InterPro" id="IPR007213">
    <property type="entry name" value="Ppm1/Ppm2/Tcmp"/>
</dbReference>
<evidence type="ECO:0000256" key="2">
    <source>
        <dbReference type="ARBA" id="ARBA00008138"/>
    </source>
</evidence>
<dbReference type="PANTHER" id="PTHR43619:SF2">
    <property type="entry name" value="S-ADENOSYL-L-METHIONINE-DEPENDENT METHYLTRANSFERASES SUPERFAMILY PROTEIN"/>
    <property type="match status" value="1"/>
</dbReference>
<sequence>MVSTGVEDGVGLTALMVAAARAIETHRPDTLATDAYAEHFVRAATTSAGWPLHPDDVPHGDANPLWGRLARYFGLRTRVLDDHLLDTTRTGIRQVVILGAGLDSRAYRLDWPPGVAVYELDQPGVLAFKQNVLADLQATPRTTRTTIPVDLRDNWAASLLATDFTPALPTAWLAEGLLLYLSSTEETDLITTVDHLSPPGSTLAYEVKPGHELPSVRLNPLYAYTSHHLGLDLLALFNQDHRPDSTTTLTQAGWTTTAHTPFDYTRLHGRGPTPEPNDPLARNQWVFATKAG</sequence>
<dbReference type="Pfam" id="PF04072">
    <property type="entry name" value="LCM"/>
    <property type="match status" value="1"/>
</dbReference>
<keyword evidence="8" id="KW-1185">Reference proteome</keyword>